<accession>U7QJ20</accession>
<evidence type="ECO:0000256" key="3">
    <source>
        <dbReference type="ARBA" id="ARBA00022989"/>
    </source>
</evidence>
<evidence type="ECO:0000313" key="7">
    <source>
        <dbReference type="EMBL" id="ERT07095.1"/>
    </source>
</evidence>
<dbReference type="EMBL" id="AUZM01000026">
    <property type="protein sequence ID" value="ERT07095.1"/>
    <property type="molecule type" value="Genomic_DNA"/>
</dbReference>
<evidence type="ECO:0000256" key="1">
    <source>
        <dbReference type="ARBA" id="ARBA00004141"/>
    </source>
</evidence>
<keyword evidence="2 5" id="KW-0812">Transmembrane</keyword>
<dbReference type="PATRIC" id="fig|1348334.3.peg.2846"/>
<dbReference type="InterPro" id="IPR007829">
    <property type="entry name" value="TM2"/>
</dbReference>
<dbReference type="RefSeq" id="WP_023066731.1">
    <property type="nucleotide sequence ID" value="NZ_AUZM01000026.1"/>
</dbReference>
<evidence type="ECO:0000313" key="8">
    <source>
        <dbReference type="Proteomes" id="UP000017127"/>
    </source>
</evidence>
<proteinExistence type="predicted"/>
<dbReference type="OrthoDB" id="2004788at2"/>
<name>U7QJ20_9CYAN</name>
<feature type="domain" description="TM2" evidence="6">
    <location>
        <begin position="9"/>
        <end position="52"/>
    </location>
</feature>
<comment type="caution">
    <text evidence="7">The sequence shown here is derived from an EMBL/GenBank/DDBJ whole genome shotgun (WGS) entry which is preliminary data.</text>
</comment>
<evidence type="ECO:0000256" key="4">
    <source>
        <dbReference type="ARBA" id="ARBA00023136"/>
    </source>
</evidence>
<dbReference type="GO" id="GO:0016020">
    <property type="term" value="C:membrane"/>
    <property type="evidence" value="ECO:0007669"/>
    <property type="project" value="UniProtKB-SubCell"/>
</dbReference>
<gene>
    <name evidence="7" type="ORF">M595_2941</name>
</gene>
<dbReference type="AlphaFoldDB" id="U7QJ20"/>
<feature type="transmembrane region" description="Helical" evidence="5">
    <location>
        <begin position="34"/>
        <end position="58"/>
    </location>
</feature>
<reference evidence="7 8" key="1">
    <citation type="journal article" date="2013" name="Front. Microbiol.">
        <title>Comparative genomic analyses of the cyanobacterium, Lyngbya aestuarii BL J, a powerful hydrogen producer.</title>
        <authorList>
            <person name="Kothari A."/>
            <person name="Vaughn M."/>
            <person name="Garcia-Pichel F."/>
        </authorList>
    </citation>
    <scope>NUCLEOTIDE SEQUENCE [LARGE SCALE GENOMIC DNA]</scope>
    <source>
        <strain evidence="7 8">BL J</strain>
    </source>
</reference>
<dbReference type="PANTHER" id="PTHR21016:SF25">
    <property type="entry name" value="TM2 DOMAIN-CONTAINING PROTEIN DDB_G0277895-RELATED"/>
    <property type="match status" value="1"/>
</dbReference>
<protein>
    <submittedName>
        <fullName evidence="7">TM2 domain protein</fullName>
    </submittedName>
</protein>
<evidence type="ECO:0000256" key="5">
    <source>
        <dbReference type="SAM" id="Phobius"/>
    </source>
</evidence>
<dbReference type="PANTHER" id="PTHR21016">
    <property type="entry name" value="BETA-AMYLOID BINDING PROTEIN-RELATED"/>
    <property type="match status" value="1"/>
</dbReference>
<feature type="transmembrane region" description="Helical" evidence="5">
    <location>
        <begin position="6"/>
        <end position="22"/>
    </location>
</feature>
<evidence type="ECO:0000256" key="2">
    <source>
        <dbReference type="ARBA" id="ARBA00022692"/>
    </source>
</evidence>
<dbReference type="Pfam" id="PF05154">
    <property type="entry name" value="TM2"/>
    <property type="match status" value="1"/>
</dbReference>
<dbReference type="Proteomes" id="UP000017127">
    <property type="component" value="Unassembled WGS sequence"/>
</dbReference>
<evidence type="ECO:0000259" key="6">
    <source>
        <dbReference type="Pfam" id="PF05154"/>
    </source>
</evidence>
<keyword evidence="3 5" id="KW-1133">Transmembrane helix</keyword>
<sequence>MNKVGISYVLWAACFVTPFHGLHRFYNGKIGTGVLWLCTFGLFGFGQLLDLFLIPGMVEEHNAKIKAKFGVSSTGVPLYSSIPSVSYNVTPTTQEQYRVKLLKAAATRGGKLSVTQGVMATGASFEEVEKVLNQMLKSGYVGIGNDPETGIILYDFHEL</sequence>
<dbReference type="InterPro" id="IPR050932">
    <property type="entry name" value="TM2D1-3-like"/>
</dbReference>
<keyword evidence="4 5" id="KW-0472">Membrane</keyword>
<organism evidence="7 8">
    <name type="scientific">Lyngbya aestuarii BL J</name>
    <dbReference type="NCBI Taxonomy" id="1348334"/>
    <lineage>
        <taxon>Bacteria</taxon>
        <taxon>Bacillati</taxon>
        <taxon>Cyanobacteriota</taxon>
        <taxon>Cyanophyceae</taxon>
        <taxon>Oscillatoriophycideae</taxon>
        <taxon>Oscillatoriales</taxon>
        <taxon>Microcoleaceae</taxon>
        <taxon>Lyngbya</taxon>
    </lineage>
</organism>
<comment type="subcellular location">
    <subcellularLocation>
        <location evidence="1">Membrane</location>
        <topology evidence="1">Multi-pass membrane protein</topology>
    </subcellularLocation>
</comment>
<keyword evidence="8" id="KW-1185">Reference proteome</keyword>